<dbReference type="SMART" id="SM00470">
    <property type="entry name" value="ParB"/>
    <property type="match status" value="1"/>
</dbReference>
<dbReference type="AlphaFoldDB" id="M6GS71"/>
<dbReference type="InterPro" id="IPR036086">
    <property type="entry name" value="ParB/Sulfiredoxin_sf"/>
</dbReference>
<dbReference type="Gene3D" id="1.10.10.730">
    <property type="entry name" value="KorB DNA-binding domain"/>
    <property type="match status" value="1"/>
</dbReference>
<gene>
    <name evidence="5" type="ORF">LEP1GSC037_5861</name>
</gene>
<dbReference type="CDD" id="cd16393">
    <property type="entry name" value="SPO0J_N"/>
    <property type="match status" value="1"/>
</dbReference>
<dbReference type="FunFam" id="3.90.1530.30:FF:000001">
    <property type="entry name" value="Chromosome partitioning protein ParB"/>
    <property type="match status" value="1"/>
</dbReference>
<proteinExistence type="inferred from homology"/>
<dbReference type="InterPro" id="IPR003115">
    <property type="entry name" value="ParB_N"/>
</dbReference>
<feature type="domain" description="ParB-like N-terminal" evidence="4">
    <location>
        <begin position="52"/>
        <end position="143"/>
    </location>
</feature>
<evidence type="ECO:0000256" key="1">
    <source>
        <dbReference type="ARBA" id="ARBA00006295"/>
    </source>
</evidence>
<organism evidence="5 6">
    <name type="scientific">Leptospira interrogans str. 2006001854</name>
    <dbReference type="NCBI Taxonomy" id="1001590"/>
    <lineage>
        <taxon>Bacteria</taxon>
        <taxon>Pseudomonadati</taxon>
        <taxon>Spirochaetota</taxon>
        <taxon>Spirochaetia</taxon>
        <taxon>Leptospirales</taxon>
        <taxon>Leptospiraceae</taxon>
        <taxon>Leptospira</taxon>
    </lineage>
</organism>
<evidence type="ECO:0000256" key="2">
    <source>
        <dbReference type="ARBA" id="ARBA00023125"/>
    </source>
</evidence>
<keyword evidence="3" id="KW-0175">Coiled coil</keyword>
<dbReference type="SUPFAM" id="SSF110849">
    <property type="entry name" value="ParB/Sulfiredoxin"/>
    <property type="match status" value="1"/>
</dbReference>
<dbReference type="GO" id="GO:0007059">
    <property type="term" value="P:chromosome segregation"/>
    <property type="evidence" value="ECO:0007669"/>
    <property type="project" value="TreeGrafter"/>
</dbReference>
<dbReference type="InterPro" id="IPR004437">
    <property type="entry name" value="ParB/RepB/Spo0J"/>
</dbReference>
<dbReference type="EMBL" id="AFLW02000110">
    <property type="protein sequence ID" value="EMM81761.1"/>
    <property type="molecule type" value="Genomic_DNA"/>
</dbReference>
<dbReference type="Proteomes" id="UP000012128">
    <property type="component" value="Unassembled WGS sequence"/>
</dbReference>
<feature type="coiled-coil region" evidence="3">
    <location>
        <begin position="271"/>
        <end position="298"/>
    </location>
</feature>
<name>M6GS71_LEPIR</name>
<protein>
    <submittedName>
        <fullName evidence="5">ParB-like protein</fullName>
    </submittedName>
</protein>
<sequence length="328" mass="37268">MVSKSKKIFQVKDAFGNTTDKTFTNLHNNAQSNALLRELMSKDSKESDQVVQNIPVSKIISKENPRKNFNSESLQELAESIKKYGLIQPISVRKIGNEYHLIAGERRLRATKLNGEEFISSIVKNVHQVDPDLIPEYKLIENIHREDLADIEVALSLTVIKSKYKLSASQLAEKFNKSISWVKQKLMHASAINDLVEAGKIKNPDLISMVPTSILMEVLPAIKANHKDVLDWLLIKAKNDSLPTQAEARKYAKSISQSNDNSKKTKSSITLKTLQDQIKDIDRKIDELKRKKETQRSNGFINMIFLILQRKKSTQNNTTILSYQIDLV</sequence>
<evidence type="ECO:0000256" key="3">
    <source>
        <dbReference type="SAM" id="Coils"/>
    </source>
</evidence>
<evidence type="ECO:0000313" key="6">
    <source>
        <dbReference type="Proteomes" id="UP000012128"/>
    </source>
</evidence>
<dbReference type="Gene3D" id="3.90.1530.30">
    <property type="match status" value="1"/>
</dbReference>
<dbReference type="PANTHER" id="PTHR33375:SF1">
    <property type="entry name" value="CHROMOSOME-PARTITIONING PROTEIN PARB-RELATED"/>
    <property type="match status" value="1"/>
</dbReference>
<dbReference type="PANTHER" id="PTHR33375">
    <property type="entry name" value="CHROMOSOME-PARTITIONING PROTEIN PARB-RELATED"/>
    <property type="match status" value="1"/>
</dbReference>
<evidence type="ECO:0000313" key="5">
    <source>
        <dbReference type="EMBL" id="EMM81761.1"/>
    </source>
</evidence>
<dbReference type="GO" id="GO:0003677">
    <property type="term" value="F:DNA binding"/>
    <property type="evidence" value="ECO:0007669"/>
    <property type="project" value="UniProtKB-KW"/>
</dbReference>
<dbReference type="InterPro" id="IPR050336">
    <property type="entry name" value="Chromosome_partition/occlusion"/>
</dbReference>
<reference evidence="5 6" key="1">
    <citation type="submission" date="2013-01" db="EMBL/GenBank/DDBJ databases">
        <authorList>
            <person name="Harkins D.M."/>
            <person name="Durkin A.S."/>
            <person name="Brinkac L.M."/>
            <person name="Haft D.H."/>
            <person name="Selengut J.D."/>
            <person name="Sanka R."/>
            <person name="DePew J."/>
            <person name="Purushe J."/>
            <person name="Hospenthal D.R."/>
            <person name="Murray C.K."/>
            <person name="Pimentel G."/>
            <person name="Wasfy M."/>
            <person name="Parker T."/>
            <person name="Miller R.S."/>
            <person name="Vinetz J.M."/>
            <person name="Sutton G.G."/>
            <person name="Nierman W.C."/>
            <person name="Fouts D.E."/>
        </authorList>
    </citation>
    <scope>NUCLEOTIDE SEQUENCE [LARGE SCALE GENOMIC DNA]</scope>
    <source>
        <strain evidence="5 6">2006001854</strain>
    </source>
</reference>
<dbReference type="Pfam" id="PF02195">
    <property type="entry name" value="ParB_N"/>
    <property type="match status" value="1"/>
</dbReference>
<keyword evidence="2" id="KW-0238">DNA-binding</keyword>
<dbReference type="NCBIfam" id="TIGR00180">
    <property type="entry name" value="parB_part"/>
    <property type="match status" value="1"/>
</dbReference>
<comment type="caution">
    <text evidence="5">The sequence shown here is derived from an EMBL/GenBank/DDBJ whole genome shotgun (WGS) entry which is preliminary data.</text>
</comment>
<evidence type="ECO:0000259" key="4">
    <source>
        <dbReference type="SMART" id="SM00470"/>
    </source>
</evidence>
<dbReference type="GO" id="GO:0045881">
    <property type="term" value="P:positive regulation of sporulation resulting in formation of a cellular spore"/>
    <property type="evidence" value="ECO:0007669"/>
    <property type="project" value="TreeGrafter"/>
</dbReference>
<comment type="similarity">
    <text evidence="1">Belongs to the ParB family.</text>
</comment>
<dbReference type="SUPFAM" id="SSF109709">
    <property type="entry name" value="KorB DNA-binding domain-like"/>
    <property type="match status" value="1"/>
</dbReference>
<dbReference type="InterPro" id="IPR042075">
    <property type="entry name" value="KorB_DNA-db"/>
</dbReference>
<dbReference type="GO" id="GO:0005694">
    <property type="term" value="C:chromosome"/>
    <property type="evidence" value="ECO:0007669"/>
    <property type="project" value="TreeGrafter"/>
</dbReference>
<accession>M6GS71</accession>